<feature type="compositionally biased region" description="Basic and acidic residues" evidence="1">
    <location>
        <begin position="61"/>
        <end position="72"/>
    </location>
</feature>
<feature type="region of interest" description="Disordered" evidence="1">
    <location>
        <begin position="61"/>
        <end position="91"/>
    </location>
</feature>
<dbReference type="EMBL" id="BRYA01000912">
    <property type="protein sequence ID" value="GMI35486.1"/>
    <property type="molecule type" value="Genomic_DNA"/>
</dbReference>
<dbReference type="Proteomes" id="UP001165065">
    <property type="component" value="Unassembled WGS sequence"/>
</dbReference>
<evidence type="ECO:0000256" key="1">
    <source>
        <dbReference type="SAM" id="MobiDB-lite"/>
    </source>
</evidence>
<keyword evidence="3" id="KW-1185">Reference proteome</keyword>
<name>A0A9W7G7V9_9STRA</name>
<feature type="region of interest" description="Disordered" evidence="1">
    <location>
        <begin position="598"/>
        <end position="656"/>
    </location>
</feature>
<dbReference type="CDD" id="cd01283">
    <property type="entry name" value="cytidine_deaminase"/>
    <property type="match status" value="1"/>
</dbReference>
<dbReference type="Gene3D" id="3.40.140.10">
    <property type="entry name" value="Cytidine Deaminase, domain 2"/>
    <property type="match status" value="1"/>
</dbReference>
<organism evidence="2 3">
    <name type="scientific">Triparma columacea</name>
    <dbReference type="NCBI Taxonomy" id="722753"/>
    <lineage>
        <taxon>Eukaryota</taxon>
        <taxon>Sar</taxon>
        <taxon>Stramenopiles</taxon>
        <taxon>Ochrophyta</taxon>
        <taxon>Bolidophyceae</taxon>
        <taxon>Parmales</taxon>
        <taxon>Triparmaceae</taxon>
        <taxon>Triparma</taxon>
    </lineage>
</organism>
<feature type="region of interest" description="Disordered" evidence="1">
    <location>
        <begin position="1"/>
        <end position="36"/>
    </location>
</feature>
<evidence type="ECO:0000313" key="2">
    <source>
        <dbReference type="EMBL" id="GMI35486.1"/>
    </source>
</evidence>
<proteinExistence type="predicted"/>
<feature type="compositionally biased region" description="Low complexity" evidence="1">
    <location>
        <begin position="25"/>
        <end position="35"/>
    </location>
</feature>
<reference evidence="3" key="1">
    <citation type="journal article" date="2023" name="Commun. Biol.">
        <title>Genome analysis of Parmales, the sister group of diatoms, reveals the evolutionary specialization of diatoms from phago-mixotrophs to photoautotrophs.</title>
        <authorList>
            <person name="Ban H."/>
            <person name="Sato S."/>
            <person name="Yoshikawa S."/>
            <person name="Yamada K."/>
            <person name="Nakamura Y."/>
            <person name="Ichinomiya M."/>
            <person name="Sato N."/>
            <person name="Blanc-Mathieu R."/>
            <person name="Endo H."/>
            <person name="Kuwata A."/>
            <person name="Ogata H."/>
        </authorList>
    </citation>
    <scope>NUCLEOTIDE SEQUENCE [LARGE SCALE GENOMIC DNA]</scope>
</reference>
<accession>A0A9W7G7V9</accession>
<dbReference type="AlphaFoldDB" id="A0A9W7G7V9"/>
<dbReference type="OrthoDB" id="40021at2759"/>
<dbReference type="Pfam" id="PF14421">
    <property type="entry name" value="LmjF365940-deam"/>
    <property type="match status" value="1"/>
</dbReference>
<feature type="compositionally biased region" description="Pro residues" evidence="1">
    <location>
        <begin position="1"/>
        <end position="10"/>
    </location>
</feature>
<protein>
    <submittedName>
        <fullName evidence="2">Uncharacterized protein</fullName>
    </submittedName>
</protein>
<gene>
    <name evidence="2" type="ORF">TrCOL_g11266</name>
</gene>
<dbReference type="InterPro" id="IPR032723">
    <property type="entry name" value="Deaminase_LmjF365940"/>
</dbReference>
<sequence>MAKGSKPPPNVNRLTHDRTSPFPSPSSKSHSTSDTLGHRIVADAVLEDEVIREGRGTEHISVKRFRDVHSLHPSEPSPPRAGAPRKTSPPAPPTVHVELLVHNVSHTDLILNLSSPATEAATSANHDKAKEHKEGCGLLGDLRSQVTSHDTPVPAPKSSNAILCRPRFSAFSPFSQNILNTLVRHKNSGKDLTMTQGAVGRRNDLSDRYELQKRVGFLPTGFVVPPGSLPLSRKEVANVRLRGRDAKAIPELPGWQGESETDMGSERTGLSVVGVEFPLLAVLIPKFDQVVEEKYAGVANVVVKKVLVLVTGVGTPRNWTHSVSGNSTMAAGKLMSMFVEESKEGWGVERVHGEGNIFRYDDNIRFVKSSLVPLVERYRDAVGHGSPLPCEAPVPGSSSSSDNYDGEWRSRFHVTLSFADGSSARQYAIQSSLRGYCPGYLHFWQLKTYWHESVLTVDDIEMHSFKDMETDPAKGEEECSGEGKIVTEEMKRFRDEFMGVARGKGGRKNELGKFWMRKTRKPVLAVLLAKMPGGEMKLFRGTNMEVSMPTGSLCAERNVIGTALATNVGLRREDLKAVAVLAVSLDGEDDGEVLCEEVGEEKEEDVKGGRNLKGNGRKGEGGEEGKKMWMEKGEEKALEKGKRGKKEEGTVDDKLASPVRKVSIRKWSDESSPIPGRLRKPSATVITTHQGELNPLKPCGACNEWLKKIAEPNPGFLVITYTDVGCGGVYENLVAI</sequence>
<comment type="caution">
    <text evidence="2">The sequence shown here is derived from an EMBL/GenBank/DDBJ whole genome shotgun (WGS) entry which is preliminary data.</text>
</comment>
<evidence type="ECO:0000313" key="3">
    <source>
        <dbReference type="Proteomes" id="UP001165065"/>
    </source>
</evidence>
<feature type="compositionally biased region" description="Pro residues" evidence="1">
    <location>
        <begin position="75"/>
        <end position="91"/>
    </location>
</feature>
<feature type="compositionally biased region" description="Basic and acidic residues" evidence="1">
    <location>
        <begin position="617"/>
        <end position="655"/>
    </location>
</feature>